<accession>A0A8J3RV37</accession>
<dbReference type="SUPFAM" id="SSF46785">
    <property type="entry name" value="Winged helix' DNA-binding domain"/>
    <property type="match status" value="1"/>
</dbReference>
<protein>
    <recommendedName>
        <fullName evidence="1">Transcription regulator PadR N-terminal domain-containing protein</fullName>
    </recommendedName>
</protein>
<dbReference type="EMBL" id="BOOI01000001">
    <property type="protein sequence ID" value="GIH81728.1"/>
    <property type="molecule type" value="Genomic_DNA"/>
</dbReference>
<dbReference type="InterPro" id="IPR036388">
    <property type="entry name" value="WH-like_DNA-bd_sf"/>
</dbReference>
<dbReference type="PANTHER" id="PTHR33169:SF14">
    <property type="entry name" value="TRANSCRIPTIONAL REGULATOR RV3488"/>
    <property type="match status" value="1"/>
</dbReference>
<evidence type="ECO:0000313" key="3">
    <source>
        <dbReference type="Proteomes" id="UP000655044"/>
    </source>
</evidence>
<dbReference type="InterPro" id="IPR005149">
    <property type="entry name" value="Tscrpt_reg_PadR_N"/>
</dbReference>
<keyword evidence="3" id="KW-1185">Reference proteome</keyword>
<gene>
    <name evidence="2" type="ORF">Pro02_01360</name>
</gene>
<feature type="domain" description="Transcription regulator PadR N-terminal" evidence="1">
    <location>
        <begin position="37"/>
        <end position="83"/>
    </location>
</feature>
<evidence type="ECO:0000313" key="2">
    <source>
        <dbReference type="EMBL" id="GIH81728.1"/>
    </source>
</evidence>
<comment type="caution">
    <text evidence="2">The sequence shown here is derived from an EMBL/GenBank/DDBJ whole genome shotgun (WGS) entry which is preliminary data.</text>
</comment>
<dbReference type="AlphaFoldDB" id="A0A8J3RV37"/>
<dbReference type="Pfam" id="PF03551">
    <property type="entry name" value="PadR"/>
    <property type="match status" value="1"/>
</dbReference>
<dbReference type="InterPro" id="IPR036390">
    <property type="entry name" value="WH_DNA-bd_sf"/>
</dbReference>
<dbReference type="InterPro" id="IPR052509">
    <property type="entry name" value="Metal_resp_DNA-bind_regulator"/>
</dbReference>
<proteinExistence type="predicted"/>
<reference evidence="2" key="1">
    <citation type="submission" date="2021-01" db="EMBL/GenBank/DDBJ databases">
        <title>Whole genome shotgun sequence of Planobispora rosea NBRC 15558.</title>
        <authorList>
            <person name="Komaki H."/>
            <person name="Tamura T."/>
        </authorList>
    </citation>
    <scope>NUCLEOTIDE SEQUENCE</scope>
    <source>
        <strain evidence="2">NBRC 15558</strain>
    </source>
</reference>
<dbReference type="Proteomes" id="UP000655044">
    <property type="component" value="Unassembled WGS sequence"/>
</dbReference>
<evidence type="ECO:0000259" key="1">
    <source>
        <dbReference type="Pfam" id="PF03551"/>
    </source>
</evidence>
<dbReference type="PANTHER" id="PTHR33169">
    <property type="entry name" value="PADR-FAMILY TRANSCRIPTIONAL REGULATOR"/>
    <property type="match status" value="1"/>
</dbReference>
<name>A0A8J3RV37_PLARO</name>
<sequence>MSRGLRMTLATQAVLKVFLDDLSASRYGFDIAREAGLATGSLYPILARLEQAGWVESFWEDQESTELGRPRRRYYRLTEDGACQARSAIEAALRRTTPRSWFPARGSIG</sequence>
<organism evidence="2 3">
    <name type="scientific">Planobispora rosea</name>
    <dbReference type="NCBI Taxonomy" id="35762"/>
    <lineage>
        <taxon>Bacteria</taxon>
        <taxon>Bacillati</taxon>
        <taxon>Actinomycetota</taxon>
        <taxon>Actinomycetes</taxon>
        <taxon>Streptosporangiales</taxon>
        <taxon>Streptosporangiaceae</taxon>
        <taxon>Planobispora</taxon>
    </lineage>
</organism>
<dbReference type="Gene3D" id="1.10.10.10">
    <property type="entry name" value="Winged helix-like DNA-binding domain superfamily/Winged helix DNA-binding domain"/>
    <property type="match status" value="1"/>
</dbReference>
<dbReference type="RefSeq" id="WP_373294359.1">
    <property type="nucleotide sequence ID" value="NZ_BMQP01000016.1"/>
</dbReference>